<proteinExistence type="predicted"/>
<accession>A0A2D3NUW5</accession>
<gene>
    <name evidence="2" type="ORF">CTM72_05195</name>
</gene>
<evidence type="ECO:0000313" key="3">
    <source>
        <dbReference type="Proteomes" id="UP000230056"/>
    </source>
</evidence>
<evidence type="ECO:0000256" key="1">
    <source>
        <dbReference type="SAM" id="Phobius"/>
    </source>
</evidence>
<keyword evidence="1" id="KW-1133">Transmembrane helix</keyword>
<dbReference type="AlphaFoldDB" id="A0A2D3NUW5"/>
<name>A0A2D3NUW5_9FUSO</name>
<keyword evidence="1" id="KW-0812">Transmembrane</keyword>
<evidence type="ECO:0000313" key="2">
    <source>
        <dbReference type="EMBL" id="ATV59203.1"/>
    </source>
</evidence>
<keyword evidence="1" id="KW-0472">Membrane</keyword>
<feature type="transmembrane region" description="Helical" evidence="1">
    <location>
        <begin position="30"/>
        <end position="50"/>
    </location>
</feature>
<feature type="transmembrane region" description="Helical" evidence="1">
    <location>
        <begin position="118"/>
        <end position="139"/>
    </location>
</feature>
<organism evidence="2 3">
    <name type="scientific">Fusobacterium pseudoperiodonticum</name>
    <dbReference type="NCBI Taxonomy" id="2663009"/>
    <lineage>
        <taxon>Bacteria</taxon>
        <taxon>Fusobacteriati</taxon>
        <taxon>Fusobacteriota</taxon>
        <taxon>Fusobacteriia</taxon>
        <taxon>Fusobacteriales</taxon>
        <taxon>Fusobacteriaceae</taxon>
        <taxon>Fusobacterium</taxon>
    </lineage>
</organism>
<feature type="transmembrane region" description="Helical" evidence="1">
    <location>
        <begin position="7"/>
        <end position="24"/>
    </location>
</feature>
<sequence length="146" mass="17705">MFLLAQVSDLLYLFFLMFLSETIFRASKEILYGVISTFFILKIILLYFYINNRKYSILYFILLRFILFVFPAFYFIGLFLNIEFIIQSGIIYYILFLFTLIIDFICIYKSSPFKIWKIVLILLYLCITYYLIMIIFLLIKNMVVHL</sequence>
<dbReference type="Proteomes" id="UP000230056">
    <property type="component" value="Chromosome"/>
</dbReference>
<dbReference type="EMBL" id="CP024699">
    <property type="protein sequence ID" value="ATV59203.1"/>
    <property type="molecule type" value="Genomic_DNA"/>
</dbReference>
<reference evidence="2 3" key="1">
    <citation type="submission" date="2017-11" db="EMBL/GenBank/DDBJ databases">
        <title>Genome sequencing of Fusobacterium periodonticum KCOM 1261.</title>
        <authorList>
            <person name="Kook J.-K."/>
            <person name="Park S.-N."/>
            <person name="Lim Y.K."/>
        </authorList>
    </citation>
    <scope>NUCLEOTIDE SEQUENCE [LARGE SCALE GENOMIC DNA]</scope>
    <source>
        <strain evidence="2 3">KCOM 1261</strain>
    </source>
</reference>
<feature type="transmembrane region" description="Helical" evidence="1">
    <location>
        <begin position="84"/>
        <end position="106"/>
    </location>
</feature>
<feature type="transmembrane region" description="Helical" evidence="1">
    <location>
        <begin position="57"/>
        <end position="78"/>
    </location>
</feature>
<protein>
    <submittedName>
        <fullName evidence="2">Uncharacterized protein</fullName>
    </submittedName>
</protein>